<feature type="compositionally biased region" description="Polar residues" evidence="1">
    <location>
        <begin position="270"/>
        <end position="286"/>
    </location>
</feature>
<keyword evidence="3" id="KW-1185">Reference proteome</keyword>
<name>A0AAJ0CAI8_9HYPO</name>
<accession>A0AAJ0CAI8</accession>
<sequence>MNAYPSHDHSLRQLLVPSPHELNGQSHGQRLQIDAGAPGFVGQPHFASVPSPAKSDNKTLRKKNAQNACSPCKRTHLRCDGKVHPRVIISLRPAATLTKFSTSMTQMMERCSDLVRDVNFEVNSEHSLRSQDPLHDRNGLHQSFYTAAPSYDRYGLHQSFESAVPSYDRYGLYQPFETAHVTGSHILSTRPEGQLSFSESTNIIHAQAFDTTAQLPDEGCEYLSHYDPHLTFLSQGGGTQVERTIDATTSLPYYEMPQESYRPGWMESPLAQSDPSQTLPSGSSTRGHGEQRSRISIQSLMDD</sequence>
<dbReference type="AlphaFoldDB" id="A0AAJ0CAI8"/>
<gene>
    <name evidence="2" type="ORF">QQS21_012785</name>
</gene>
<dbReference type="Proteomes" id="UP001251528">
    <property type="component" value="Unassembled WGS sequence"/>
</dbReference>
<comment type="caution">
    <text evidence="2">The sequence shown here is derived from an EMBL/GenBank/DDBJ whole genome shotgun (WGS) entry which is preliminary data.</text>
</comment>
<feature type="region of interest" description="Disordered" evidence="1">
    <location>
        <begin position="262"/>
        <end position="303"/>
    </location>
</feature>
<feature type="compositionally biased region" description="Polar residues" evidence="1">
    <location>
        <begin position="294"/>
        <end position="303"/>
    </location>
</feature>
<feature type="region of interest" description="Disordered" evidence="1">
    <location>
        <begin position="47"/>
        <end position="67"/>
    </location>
</feature>
<organism evidence="2 3">
    <name type="scientific">Conoideocrella luteorostrata</name>
    <dbReference type="NCBI Taxonomy" id="1105319"/>
    <lineage>
        <taxon>Eukaryota</taxon>
        <taxon>Fungi</taxon>
        <taxon>Dikarya</taxon>
        <taxon>Ascomycota</taxon>
        <taxon>Pezizomycotina</taxon>
        <taxon>Sordariomycetes</taxon>
        <taxon>Hypocreomycetidae</taxon>
        <taxon>Hypocreales</taxon>
        <taxon>Clavicipitaceae</taxon>
        <taxon>Conoideocrella</taxon>
    </lineage>
</organism>
<reference evidence="2" key="1">
    <citation type="submission" date="2023-06" db="EMBL/GenBank/DDBJ databases">
        <title>Conoideocrella luteorostrata (Hypocreales: Clavicipitaceae), a potential biocontrol fungus for elongate hemlock scale in United States Christmas tree production areas.</title>
        <authorList>
            <person name="Barrett H."/>
            <person name="Lovett B."/>
            <person name="Macias A.M."/>
            <person name="Stajich J.E."/>
            <person name="Kasson M.T."/>
        </authorList>
    </citation>
    <scope>NUCLEOTIDE SEQUENCE</scope>
    <source>
        <strain evidence="2">ARSEF 14590</strain>
    </source>
</reference>
<evidence type="ECO:0000313" key="2">
    <source>
        <dbReference type="EMBL" id="KAK2589538.1"/>
    </source>
</evidence>
<protein>
    <recommendedName>
        <fullName evidence="4">Zn(2)-C6 fungal-type domain-containing protein</fullName>
    </recommendedName>
</protein>
<evidence type="ECO:0000256" key="1">
    <source>
        <dbReference type="SAM" id="MobiDB-lite"/>
    </source>
</evidence>
<proteinExistence type="predicted"/>
<dbReference type="EMBL" id="JASWJB010000635">
    <property type="protein sequence ID" value="KAK2589538.1"/>
    <property type="molecule type" value="Genomic_DNA"/>
</dbReference>
<evidence type="ECO:0008006" key="4">
    <source>
        <dbReference type="Google" id="ProtNLM"/>
    </source>
</evidence>
<evidence type="ECO:0000313" key="3">
    <source>
        <dbReference type="Proteomes" id="UP001251528"/>
    </source>
</evidence>